<feature type="transmembrane region" description="Helical" evidence="6">
    <location>
        <begin position="571"/>
        <end position="597"/>
    </location>
</feature>
<feature type="transmembrane region" description="Helical" evidence="6">
    <location>
        <begin position="380"/>
        <end position="404"/>
    </location>
</feature>
<comment type="caution">
    <text evidence="7">The sequence shown here is derived from an EMBL/GenBank/DDBJ whole genome shotgun (WGS) entry which is preliminary data.</text>
</comment>
<comment type="similarity">
    <text evidence="2">Belongs to the major facilitator superfamily. Proton-dependent oligopeptide transporter (POT/PTR) (TC 2.A.17) family.</text>
</comment>
<dbReference type="InterPro" id="IPR000109">
    <property type="entry name" value="POT_fam"/>
</dbReference>
<feature type="transmembrane region" description="Helical" evidence="6">
    <location>
        <begin position="491"/>
        <end position="514"/>
    </location>
</feature>
<dbReference type="EMBL" id="QGNW01001508">
    <property type="protein sequence ID" value="RVW38286.1"/>
    <property type="molecule type" value="Genomic_DNA"/>
</dbReference>
<dbReference type="Gene3D" id="1.20.1250.20">
    <property type="entry name" value="MFS general substrate transporter like domains"/>
    <property type="match status" value="2"/>
</dbReference>
<evidence type="ECO:0000256" key="3">
    <source>
        <dbReference type="ARBA" id="ARBA00022692"/>
    </source>
</evidence>
<keyword evidence="4 6" id="KW-1133">Transmembrane helix</keyword>
<evidence type="ECO:0000313" key="7">
    <source>
        <dbReference type="EMBL" id="RVW38286.1"/>
    </source>
</evidence>
<dbReference type="GO" id="GO:0022857">
    <property type="term" value="F:transmembrane transporter activity"/>
    <property type="evidence" value="ECO:0007669"/>
    <property type="project" value="InterPro"/>
</dbReference>
<evidence type="ECO:0000256" key="5">
    <source>
        <dbReference type="ARBA" id="ARBA00023136"/>
    </source>
</evidence>
<feature type="transmembrane region" description="Helical" evidence="6">
    <location>
        <begin position="338"/>
        <end position="359"/>
    </location>
</feature>
<accession>A0A438DS09</accession>
<dbReference type="AlphaFoldDB" id="A0A438DS09"/>
<dbReference type="Proteomes" id="UP000288805">
    <property type="component" value="Unassembled WGS sequence"/>
</dbReference>
<name>A0A438DS09_VITVI</name>
<dbReference type="Pfam" id="PF00854">
    <property type="entry name" value="PTR2"/>
    <property type="match status" value="2"/>
</dbReference>
<organism evidence="7 8">
    <name type="scientific">Vitis vinifera</name>
    <name type="common">Grape</name>
    <dbReference type="NCBI Taxonomy" id="29760"/>
    <lineage>
        <taxon>Eukaryota</taxon>
        <taxon>Viridiplantae</taxon>
        <taxon>Streptophyta</taxon>
        <taxon>Embryophyta</taxon>
        <taxon>Tracheophyta</taxon>
        <taxon>Spermatophyta</taxon>
        <taxon>Magnoliopsida</taxon>
        <taxon>eudicotyledons</taxon>
        <taxon>Gunneridae</taxon>
        <taxon>Pentapetalae</taxon>
        <taxon>rosids</taxon>
        <taxon>Vitales</taxon>
        <taxon>Vitaceae</taxon>
        <taxon>Viteae</taxon>
        <taxon>Vitis</taxon>
    </lineage>
</organism>
<keyword evidence="5 6" id="KW-0472">Membrane</keyword>
<proteinExistence type="inferred from homology"/>
<keyword evidence="3 6" id="KW-0812">Transmembrane</keyword>
<reference evidence="7 8" key="1">
    <citation type="journal article" date="2018" name="PLoS Genet.">
        <title>Population sequencing reveals clonal diversity and ancestral inbreeding in the grapevine cultivar Chardonnay.</title>
        <authorList>
            <person name="Roach M.J."/>
            <person name="Johnson D.L."/>
            <person name="Bohlmann J."/>
            <person name="van Vuuren H.J."/>
            <person name="Jones S.J."/>
            <person name="Pretorius I.S."/>
            <person name="Schmidt S.A."/>
            <person name="Borneman A.R."/>
        </authorList>
    </citation>
    <scope>NUCLEOTIDE SEQUENCE [LARGE SCALE GENOMIC DNA]</scope>
    <source>
        <strain evidence="8">cv. Chardonnay</strain>
        <tissue evidence="7">Leaf</tissue>
    </source>
</reference>
<evidence type="ECO:0000256" key="2">
    <source>
        <dbReference type="ARBA" id="ARBA00005982"/>
    </source>
</evidence>
<protein>
    <submittedName>
        <fullName evidence="7">Protein NRT1/ PTR family 1.2</fullName>
    </submittedName>
</protein>
<evidence type="ECO:0000313" key="8">
    <source>
        <dbReference type="Proteomes" id="UP000288805"/>
    </source>
</evidence>
<feature type="transmembrane region" description="Helical" evidence="6">
    <location>
        <begin position="216"/>
        <end position="236"/>
    </location>
</feature>
<evidence type="ECO:0000256" key="6">
    <source>
        <dbReference type="SAM" id="Phobius"/>
    </source>
</evidence>
<sequence length="613" mass="68804">MEASSEENPEPEHKLSRPRRGGFRTMPFIFVNESFEKVSNYGLLANIILYMIGDYHMKLTDAAIILTLWSALSSALAVVGAFLSDSYMEFLRKTLFSSFFQVLVAAFRNAKLPFPDPTSGYHRDHDSMFTAPTRNLRWLNKACIIKDPRKDLNPDGSSAKPWKLCTIEQVEMLKVIIRIIPIWSTSFMISVSINQQSFATVQANSMDRRLTSKFKIPAGSFYLFTIVGLILYVLIYDRVVVPVLAKFTGNQRGLSVKFRMGMELMLSVAATTLCGVTETLMRRTANNEGFADRPDAVTSMSVMWLIPQYSFFGLAEAVNTIGQIEFIYSQLPKSMTSVGMALSTLGGIGVILVRIVDAATNKGGKEGWLADNINRGHLDYYYWLLTAMGVVNLGYYYICCWAFGPMGARPGSANAGSRDKDLEFDGLALKSWNLYSVQQVEEFKTLIRFLPLWASGIVIAMSVSQYSFPVIQASIMDRHLTPNFQIPQTSFGVFGVLPLTVWAAIYDPIIASFYQNTPKAPMDLASNSFPKTMAIANLAGSLVTKIVNDVTRRGGKVSWVSNNLNKAHYDYYYWLLAILNLINFLYHLVCAWAYGPVRKTRCGMRRKSWKNRG</sequence>
<evidence type="ECO:0000256" key="1">
    <source>
        <dbReference type="ARBA" id="ARBA00004141"/>
    </source>
</evidence>
<dbReference type="InterPro" id="IPR036259">
    <property type="entry name" value="MFS_trans_sf"/>
</dbReference>
<feature type="transmembrane region" description="Helical" evidence="6">
    <location>
        <begin position="452"/>
        <end position="471"/>
    </location>
</feature>
<gene>
    <name evidence="7" type="primary">NPF1.2_2</name>
    <name evidence="7" type="ORF">CK203_071144</name>
</gene>
<dbReference type="PANTHER" id="PTHR11654">
    <property type="entry name" value="OLIGOPEPTIDE TRANSPORTER-RELATED"/>
    <property type="match status" value="1"/>
</dbReference>
<feature type="transmembrane region" description="Helical" evidence="6">
    <location>
        <begin position="256"/>
        <end position="276"/>
    </location>
</feature>
<feature type="transmembrane region" description="Helical" evidence="6">
    <location>
        <begin position="62"/>
        <end position="83"/>
    </location>
</feature>
<dbReference type="GO" id="GO:0016020">
    <property type="term" value="C:membrane"/>
    <property type="evidence" value="ECO:0007669"/>
    <property type="project" value="UniProtKB-SubCell"/>
</dbReference>
<evidence type="ECO:0000256" key="4">
    <source>
        <dbReference type="ARBA" id="ARBA00022989"/>
    </source>
</evidence>
<feature type="transmembrane region" description="Helical" evidence="6">
    <location>
        <begin position="297"/>
        <end position="318"/>
    </location>
</feature>
<comment type="subcellular location">
    <subcellularLocation>
        <location evidence="1">Membrane</location>
        <topology evidence="1">Multi-pass membrane protein</topology>
    </subcellularLocation>
</comment>